<dbReference type="RefSeq" id="WP_091346989.1">
    <property type="nucleotide sequence ID" value="NZ_FMAQ01000002.1"/>
</dbReference>
<evidence type="ECO:0000313" key="2">
    <source>
        <dbReference type="Proteomes" id="UP000199670"/>
    </source>
</evidence>
<dbReference type="EMBL" id="FMAQ01000002">
    <property type="protein sequence ID" value="SCB89306.1"/>
    <property type="molecule type" value="Genomic_DNA"/>
</dbReference>
<dbReference type="Proteomes" id="UP000199670">
    <property type="component" value="Unassembled WGS sequence"/>
</dbReference>
<name>A0A1C4A463_9GAMM</name>
<dbReference type="STRING" id="1798182.GA0061081_102228"/>
<dbReference type="AlphaFoldDB" id="A0A1C4A463"/>
<dbReference type="OrthoDB" id="7068079at2"/>
<protein>
    <recommendedName>
        <fullName evidence="3">Winged helix-turn helix</fullName>
    </recommendedName>
</protein>
<gene>
    <name evidence="1" type="ORF">GA0061081_102228</name>
</gene>
<accession>A0A1C4A463</accession>
<sequence length="95" mass="11302">MSTLNNENLLKPKSQQERVIAVCSDGKYRTLDDIQREIKKRFNQFDTTPAISAKLRETGRLFKYGYVKDKYHKINEKTKKACYYYTLKRVSNERS</sequence>
<evidence type="ECO:0000313" key="1">
    <source>
        <dbReference type="EMBL" id="SCB89306.1"/>
    </source>
</evidence>
<evidence type="ECO:0008006" key="3">
    <source>
        <dbReference type="Google" id="ProtNLM"/>
    </source>
</evidence>
<proteinExistence type="predicted"/>
<keyword evidence="2" id="KW-1185">Reference proteome</keyword>
<organism evidence="1 2">
    <name type="scientific">Gilliamella bombicola</name>
    <dbReference type="NCBI Taxonomy" id="1798182"/>
    <lineage>
        <taxon>Bacteria</taxon>
        <taxon>Pseudomonadati</taxon>
        <taxon>Pseudomonadota</taxon>
        <taxon>Gammaproteobacteria</taxon>
        <taxon>Orbales</taxon>
        <taxon>Orbaceae</taxon>
        <taxon>Gilliamella</taxon>
    </lineage>
</organism>
<reference evidence="2" key="1">
    <citation type="submission" date="2016-08" db="EMBL/GenBank/DDBJ databases">
        <authorList>
            <person name="Varghese N."/>
            <person name="Submissions Spin"/>
        </authorList>
    </citation>
    <scope>NUCLEOTIDE SEQUENCE [LARGE SCALE GENOMIC DNA]</scope>
    <source>
        <strain evidence="2">R-53248</strain>
    </source>
</reference>